<dbReference type="EMBL" id="CALSDN010000004">
    <property type="protein sequence ID" value="CAH6720829.1"/>
    <property type="molecule type" value="Genomic_DNA"/>
</dbReference>
<organism evidence="1 2">
    <name type="scientific">[Candida] jaroonii</name>
    <dbReference type="NCBI Taxonomy" id="467808"/>
    <lineage>
        <taxon>Eukaryota</taxon>
        <taxon>Fungi</taxon>
        <taxon>Dikarya</taxon>
        <taxon>Ascomycota</taxon>
        <taxon>Saccharomycotina</taxon>
        <taxon>Pichiomycetes</taxon>
        <taxon>Debaryomycetaceae</taxon>
        <taxon>Yamadazyma</taxon>
    </lineage>
</organism>
<keyword evidence="2" id="KW-1185">Reference proteome</keyword>
<protein>
    <submittedName>
        <fullName evidence="1">Isoamyl acetate-hydrolyzing esterase</fullName>
    </submittedName>
</protein>
<accession>A0ACA9Y7U6</accession>
<evidence type="ECO:0000313" key="2">
    <source>
        <dbReference type="Proteomes" id="UP001152531"/>
    </source>
</evidence>
<gene>
    <name evidence="1" type="ORF">CLIB1444_04S08878</name>
</gene>
<name>A0ACA9Y7U6_9ASCO</name>
<evidence type="ECO:0000313" key="1">
    <source>
        <dbReference type="EMBL" id="CAH6720829.1"/>
    </source>
</evidence>
<dbReference type="Proteomes" id="UP001152531">
    <property type="component" value="Unassembled WGS sequence"/>
</dbReference>
<proteinExistence type="predicted"/>
<sequence length="242" mass="27591">MKYSLDKFLLFGDSITEFSFDSANNGFGAKLSDTYIRKLDIVNRGFSGYNTNHALYLLPAILNSTSDIKIMTIFLGTNDASIDFQKVPVETVRTNMSKLIQMGKEKDIKIIVIGPGVHDKKMSDIVIPEGFSSNKSCKIYCDAIGEVCVEEKVPFIPLFDIFQKESGYTKDEIFNEDCDFSQFLTDGIHYSSKGYIILFDEIIKVIKKEYPELSPENVTRRMPEWDEINYDDLDTLNDFLDP</sequence>
<comment type="caution">
    <text evidence="1">The sequence shown here is derived from an EMBL/GenBank/DDBJ whole genome shotgun (WGS) entry which is preliminary data.</text>
</comment>
<reference evidence="1" key="1">
    <citation type="submission" date="2022-06" db="EMBL/GenBank/DDBJ databases">
        <authorList>
            <person name="Legras J.-L."/>
            <person name="Devillers H."/>
            <person name="Grondin C."/>
        </authorList>
    </citation>
    <scope>NUCLEOTIDE SEQUENCE</scope>
    <source>
        <strain evidence="1">CLIB 1444</strain>
    </source>
</reference>